<sequence length="291" mass="32191">MMLQRLTSPLLRPMGTMGIRNGSITPKVSFNHIAREWRCKWSSDNEKASLDAAQSALEEVLPKVKSALFGQGAGCIASTCGSSSTTGASAQVVYWCLLFWFCTGCGFCLGFLFLVVVITVIIMNAPRRVLPQEIRFTLEFQPGAPFQQSIINSIMAPFNLDQLDCSINEIIYPTAWPIGFGGDPDLIDLPTHWVPWDDDIVSTSQYHFYVADLEVYESMAAVATATDNHLSMVPAGVPFDFRMETILIVHQLPLMQLMELAAQSADRIITLERRLGDAEAAIAQIRFHLGI</sequence>
<dbReference type="AlphaFoldDB" id="A0A9P1CSF1"/>
<keyword evidence="1" id="KW-1133">Transmembrane helix</keyword>
<name>A0A9P1CSF1_9DINO</name>
<reference evidence="2" key="1">
    <citation type="submission" date="2022-10" db="EMBL/GenBank/DDBJ databases">
        <authorList>
            <person name="Chen Y."/>
            <person name="Dougan E. K."/>
            <person name="Chan C."/>
            <person name="Rhodes N."/>
            <person name="Thang M."/>
        </authorList>
    </citation>
    <scope>NUCLEOTIDE SEQUENCE</scope>
</reference>
<evidence type="ECO:0000313" key="3">
    <source>
        <dbReference type="EMBL" id="CAL1149672.1"/>
    </source>
</evidence>
<keyword evidence="1" id="KW-0812">Transmembrane</keyword>
<dbReference type="EMBL" id="CAMXCT010002189">
    <property type="protein sequence ID" value="CAI3996297.1"/>
    <property type="molecule type" value="Genomic_DNA"/>
</dbReference>
<proteinExistence type="predicted"/>
<gene>
    <name evidence="2" type="ORF">C1SCF055_LOCUS22789</name>
</gene>
<keyword evidence="4" id="KW-1185">Reference proteome</keyword>
<evidence type="ECO:0000256" key="1">
    <source>
        <dbReference type="SAM" id="Phobius"/>
    </source>
</evidence>
<dbReference type="EMBL" id="CAMXCT020002189">
    <property type="protein sequence ID" value="CAL1149672.1"/>
    <property type="molecule type" value="Genomic_DNA"/>
</dbReference>
<dbReference type="Proteomes" id="UP001152797">
    <property type="component" value="Unassembled WGS sequence"/>
</dbReference>
<organism evidence="2">
    <name type="scientific">Cladocopium goreaui</name>
    <dbReference type="NCBI Taxonomy" id="2562237"/>
    <lineage>
        <taxon>Eukaryota</taxon>
        <taxon>Sar</taxon>
        <taxon>Alveolata</taxon>
        <taxon>Dinophyceae</taxon>
        <taxon>Suessiales</taxon>
        <taxon>Symbiodiniaceae</taxon>
        <taxon>Cladocopium</taxon>
    </lineage>
</organism>
<accession>A0A9P1CSF1</accession>
<reference evidence="3" key="2">
    <citation type="submission" date="2024-04" db="EMBL/GenBank/DDBJ databases">
        <authorList>
            <person name="Chen Y."/>
            <person name="Shah S."/>
            <person name="Dougan E. K."/>
            <person name="Thang M."/>
            <person name="Chan C."/>
        </authorList>
    </citation>
    <scope>NUCLEOTIDE SEQUENCE [LARGE SCALE GENOMIC DNA]</scope>
</reference>
<keyword evidence="1" id="KW-0472">Membrane</keyword>
<comment type="caution">
    <text evidence="2">The sequence shown here is derived from an EMBL/GenBank/DDBJ whole genome shotgun (WGS) entry which is preliminary data.</text>
</comment>
<feature type="transmembrane region" description="Helical" evidence="1">
    <location>
        <begin position="92"/>
        <end position="125"/>
    </location>
</feature>
<protein>
    <submittedName>
        <fullName evidence="2">Uncharacterized protein</fullName>
    </submittedName>
</protein>
<dbReference type="EMBL" id="CAMXCT030002189">
    <property type="protein sequence ID" value="CAL4783609.1"/>
    <property type="molecule type" value="Genomic_DNA"/>
</dbReference>
<evidence type="ECO:0000313" key="4">
    <source>
        <dbReference type="Proteomes" id="UP001152797"/>
    </source>
</evidence>
<evidence type="ECO:0000313" key="2">
    <source>
        <dbReference type="EMBL" id="CAI3996297.1"/>
    </source>
</evidence>